<proteinExistence type="predicted"/>
<dbReference type="Proteomes" id="UP000234341">
    <property type="component" value="Unassembled WGS sequence"/>
</dbReference>
<dbReference type="Pfam" id="PF10282">
    <property type="entry name" value="Lactonase"/>
    <property type="match status" value="1"/>
</dbReference>
<dbReference type="InterPro" id="IPR015943">
    <property type="entry name" value="WD40/YVTN_repeat-like_dom_sf"/>
</dbReference>
<dbReference type="InterPro" id="IPR019405">
    <property type="entry name" value="Lactonase_7-beta_prop"/>
</dbReference>
<evidence type="ECO:0000313" key="1">
    <source>
        <dbReference type="EMBL" id="PLP99510.1"/>
    </source>
</evidence>
<reference evidence="1 2" key="1">
    <citation type="submission" date="2017-12" db="EMBL/GenBank/DDBJ databases">
        <title>Genome sequence of the active heterotrophic nitrifier-denitrifier, Cupriavidus pauculus UM1.</title>
        <authorList>
            <person name="Putonti C."/>
            <person name="Castignetti D."/>
        </authorList>
    </citation>
    <scope>NUCLEOTIDE SEQUENCE [LARGE SCALE GENOMIC DNA]</scope>
    <source>
        <strain evidence="1 2">UM1</strain>
    </source>
</reference>
<dbReference type="EMBL" id="PJRP01000007">
    <property type="protein sequence ID" value="PLP99510.1"/>
    <property type="molecule type" value="Genomic_DNA"/>
</dbReference>
<accession>A0A2N5CB96</accession>
<protein>
    <recommendedName>
        <fullName evidence="3">6-phosphogluconolactonase</fullName>
    </recommendedName>
</protein>
<organism evidence="1 2">
    <name type="scientific">Cupriavidus pauculus</name>
    <dbReference type="NCBI Taxonomy" id="82633"/>
    <lineage>
        <taxon>Bacteria</taxon>
        <taxon>Pseudomonadati</taxon>
        <taxon>Pseudomonadota</taxon>
        <taxon>Betaproteobacteria</taxon>
        <taxon>Burkholderiales</taxon>
        <taxon>Burkholderiaceae</taxon>
        <taxon>Cupriavidus</taxon>
    </lineage>
</organism>
<dbReference type="RefSeq" id="WP_101682653.1">
    <property type="nucleotide sequence ID" value="NZ_PJRP01000007.1"/>
</dbReference>
<sequence>MIAAGARPTNLIIDAAGRHLYAISRGSNEIWQFRIAADRPPMLMTLLRVPTGMLPGKPSFDPTGRFLYVPSGAGLEQQRPARG</sequence>
<comment type="caution">
    <text evidence="1">The sequence shown here is derived from an EMBL/GenBank/DDBJ whole genome shotgun (WGS) entry which is preliminary data.</text>
</comment>
<dbReference type="AlphaFoldDB" id="A0A2N5CB96"/>
<dbReference type="Gene3D" id="2.130.10.10">
    <property type="entry name" value="YVTN repeat-like/Quinoprotein amine dehydrogenase"/>
    <property type="match status" value="1"/>
</dbReference>
<gene>
    <name evidence="1" type="ORF">CYJ10_17010</name>
</gene>
<name>A0A2N5CB96_9BURK</name>
<dbReference type="SUPFAM" id="SSF75011">
    <property type="entry name" value="3-carboxy-cis,cis-mucoante lactonizing enzyme"/>
    <property type="match status" value="1"/>
</dbReference>
<evidence type="ECO:0000313" key="2">
    <source>
        <dbReference type="Proteomes" id="UP000234341"/>
    </source>
</evidence>
<evidence type="ECO:0008006" key="3">
    <source>
        <dbReference type="Google" id="ProtNLM"/>
    </source>
</evidence>